<dbReference type="InParanoid" id="A0A4W6CYJ7"/>
<dbReference type="GO" id="GO:0004867">
    <property type="term" value="F:serine-type endopeptidase inhibitor activity"/>
    <property type="evidence" value="ECO:0007669"/>
    <property type="project" value="InterPro"/>
</dbReference>
<dbReference type="Gene3D" id="4.10.410.10">
    <property type="entry name" value="Pancreatic trypsin inhibitor Kunitz domain"/>
    <property type="match status" value="1"/>
</dbReference>
<evidence type="ECO:0000256" key="1">
    <source>
        <dbReference type="ARBA" id="ARBA00023157"/>
    </source>
</evidence>
<dbReference type="PANTHER" id="PTHR10083:SF374">
    <property type="entry name" value="BPTI_KUNITZ INHIBITOR DOMAIN-CONTAINING PROTEIN"/>
    <property type="match status" value="1"/>
</dbReference>
<reference evidence="3" key="3">
    <citation type="submission" date="2025-09" db="UniProtKB">
        <authorList>
            <consortium name="Ensembl"/>
        </authorList>
    </citation>
    <scope>IDENTIFICATION</scope>
</reference>
<dbReference type="Pfam" id="PF00014">
    <property type="entry name" value="Kunitz_BPTI"/>
    <property type="match status" value="1"/>
</dbReference>
<dbReference type="AlphaFoldDB" id="A0A4W6CYJ7"/>
<evidence type="ECO:0000259" key="2">
    <source>
        <dbReference type="PROSITE" id="PS50279"/>
    </source>
</evidence>
<proteinExistence type="predicted"/>
<dbReference type="SUPFAM" id="SSF57362">
    <property type="entry name" value="BPTI-like"/>
    <property type="match status" value="1"/>
</dbReference>
<dbReference type="PROSITE" id="PS50279">
    <property type="entry name" value="BPTI_KUNITZ_2"/>
    <property type="match status" value="1"/>
</dbReference>
<feature type="domain" description="BPTI/Kunitz inhibitor" evidence="2">
    <location>
        <begin position="50"/>
        <end position="100"/>
    </location>
</feature>
<dbReference type="Proteomes" id="UP000314980">
    <property type="component" value="Unassembled WGS sequence"/>
</dbReference>
<keyword evidence="4" id="KW-1185">Reference proteome</keyword>
<organism evidence="3 4">
    <name type="scientific">Lates calcarifer</name>
    <name type="common">Barramundi</name>
    <name type="synonym">Holocentrus calcarifer</name>
    <dbReference type="NCBI Taxonomy" id="8187"/>
    <lineage>
        <taxon>Eukaryota</taxon>
        <taxon>Metazoa</taxon>
        <taxon>Chordata</taxon>
        <taxon>Craniata</taxon>
        <taxon>Vertebrata</taxon>
        <taxon>Euteleostomi</taxon>
        <taxon>Actinopterygii</taxon>
        <taxon>Neopterygii</taxon>
        <taxon>Teleostei</taxon>
        <taxon>Neoteleostei</taxon>
        <taxon>Acanthomorphata</taxon>
        <taxon>Carangaria</taxon>
        <taxon>Carangaria incertae sedis</taxon>
        <taxon>Centropomidae</taxon>
        <taxon>Lates</taxon>
    </lineage>
</organism>
<dbReference type="GO" id="GO:0005615">
    <property type="term" value="C:extracellular space"/>
    <property type="evidence" value="ECO:0007669"/>
    <property type="project" value="TreeGrafter"/>
</dbReference>
<dbReference type="PRINTS" id="PR00759">
    <property type="entry name" value="BASICPTASE"/>
</dbReference>
<dbReference type="InterPro" id="IPR050098">
    <property type="entry name" value="TFPI/VKTCI-like"/>
</dbReference>
<dbReference type="InterPro" id="IPR036880">
    <property type="entry name" value="Kunitz_BPTI_sf"/>
</dbReference>
<dbReference type="InterPro" id="IPR020901">
    <property type="entry name" value="Prtase_inh_Kunz-CS"/>
</dbReference>
<dbReference type="Ensembl" id="ENSLCAT00010018192.1">
    <property type="protein sequence ID" value="ENSLCAP00010017796.1"/>
    <property type="gene ID" value="ENSLCAG00010008478.1"/>
</dbReference>
<accession>A0A4W6CYJ7</accession>
<dbReference type="STRING" id="8187.ENSLCAP00010017796"/>
<name>A0A4W6CYJ7_LATCA</name>
<dbReference type="SMART" id="SM00131">
    <property type="entry name" value="KU"/>
    <property type="match status" value="1"/>
</dbReference>
<sequence>MGLVSPPQKSFRNSRPLRPKTFVLYLETELDLLRVTFGLPDSESVPKEVCFSPIDRGTCHGVEKRFAYNPETRRCQMFHYSGCGGNRNNFPDRKKCFKKCIGRKAFVIINTNNNNTRVSMGLRSET</sequence>
<evidence type="ECO:0000313" key="3">
    <source>
        <dbReference type="Ensembl" id="ENSLCAP00010017796.1"/>
    </source>
</evidence>
<reference evidence="4" key="1">
    <citation type="submission" date="2015-09" db="EMBL/GenBank/DDBJ databases">
        <authorList>
            <person name="Sai Rama Sridatta P."/>
        </authorList>
    </citation>
    <scope>NUCLEOTIDE SEQUENCE [LARGE SCALE GENOMIC DNA]</scope>
</reference>
<dbReference type="PROSITE" id="PS00280">
    <property type="entry name" value="BPTI_KUNITZ_1"/>
    <property type="match status" value="1"/>
</dbReference>
<keyword evidence="1" id="KW-1015">Disulfide bond</keyword>
<protein>
    <recommendedName>
        <fullName evidence="2">BPTI/Kunitz inhibitor domain-containing protein</fullName>
    </recommendedName>
</protein>
<reference evidence="3" key="2">
    <citation type="submission" date="2025-08" db="UniProtKB">
        <authorList>
            <consortium name="Ensembl"/>
        </authorList>
    </citation>
    <scope>IDENTIFICATION</scope>
</reference>
<dbReference type="InterPro" id="IPR002223">
    <property type="entry name" value="Kunitz_BPTI"/>
</dbReference>
<evidence type="ECO:0000313" key="4">
    <source>
        <dbReference type="Proteomes" id="UP000314980"/>
    </source>
</evidence>
<dbReference type="PANTHER" id="PTHR10083">
    <property type="entry name" value="KUNITZ-TYPE PROTEASE INHIBITOR-RELATED"/>
    <property type="match status" value="1"/>
</dbReference>
<dbReference type="CDD" id="cd00109">
    <property type="entry name" value="Kunitz-type"/>
    <property type="match status" value="1"/>
</dbReference>